<evidence type="ECO:0000256" key="1">
    <source>
        <dbReference type="SAM" id="MobiDB-lite"/>
    </source>
</evidence>
<reference evidence="2 3" key="1">
    <citation type="submission" date="2014-02" db="EMBL/GenBank/DDBJ databases">
        <title>Whole genome sequence of Sphingobium chlorophenolicum NBRC 16172.</title>
        <authorList>
            <person name="Gan H.M."/>
            <person name="Gan H.Y."/>
            <person name="Chew T.H."/>
            <person name="Savka M.A."/>
        </authorList>
    </citation>
    <scope>NUCLEOTIDE SEQUENCE [LARGE SCALE GENOMIC DNA]</scope>
    <source>
        <strain evidence="2 3">NBRC 16172</strain>
    </source>
</reference>
<dbReference type="Proteomes" id="UP000028411">
    <property type="component" value="Unassembled WGS sequence"/>
</dbReference>
<dbReference type="EMBL" id="JFHR01000003">
    <property type="protein sequence ID" value="KEQ54994.1"/>
    <property type="molecule type" value="Genomic_DNA"/>
</dbReference>
<evidence type="ECO:0000313" key="2">
    <source>
        <dbReference type="EMBL" id="KEQ54994.1"/>
    </source>
</evidence>
<feature type="region of interest" description="Disordered" evidence="1">
    <location>
        <begin position="68"/>
        <end position="94"/>
    </location>
</feature>
<name>A0A081RIH1_SPHCR</name>
<sequence length="94" mass="10410">MRLKKEREDNAGYRRSTVALSPVALAIAERLQDRLGLGSREAVINAVFERIDSDRYLKYEFLGPEGFRSPPSLAEPEASNHETADHGHAAKATS</sequence>
<organism evidence="2 3">
    <name type="scientific">Sphingobium chlorophenolicum</name>
    <dbReference type="NCBI Taxonomy" id="46429"/>
    <lineage>
        <taxon>Bacteria</taxon>
        <taxon>Pseudomonadati</taxon>
        <taxon>Pseudomonadota</taxon>
        <taxon>Alphaproteobacteria</taxon>
        <taxon>Sphingomonadales</taxon>
        <taxon>Sphingomonadaceae</taxon>
        <taxon>Sphingobium</taxon>
    </lineage>
</organism>
<dbReference type="AlphaFoldDB" id="A0A081RIH1"/>
<gene>
    <name evidence="2" type="ORF">BV95_00543</name>
</gene>
<evidence type="ECO:0000313" key="3">
    <source>
        <dbReference type="Proteomes" id="UP000028411"/>
    </source>
</evidence>
<comment type="caution">
    <text evidence="2">The sequence shown here is derived from an EMBL/GenBank/DDBJ whole genome shotgun (WGS) entry which is preliminary data.</text>
</comment>
<feature type="compositionally biased region" description="Basic and acidic residues" evidence="1">
    <location>
        <begin position="78"/>
        <end position="88"/>
    </location>
</feature>
<dbReference type="eggNOG" id="ENOG5031EX2">
    <property type="taxonomic scope" value="Bacteria"/>
</dbReference>
<accession>A0A081RIH1</accession>
<proteinExistence type="predicted"/>
<protein>
    <submittedName>
        <fullName evidence="2">Uncharacterized protein</fullName>
    </submittedName>
</protein>